<dbReference type="SUPFAM" id="SSF56954">
    <property type="entry name" value="Outer membrane efflux proteins (OEP)"/>
    <property type="match status" value="1"/>
</dbReference>
<keyword evidence="2" id="KW-0732">Signal</keyword>
<dbReference type="GO" id="GO:0015562">
    <property type="term" value="F:efflux transmembrane transporter activity"/>
    <property type="evidence" value="ECO:0007669"/>
    <property type="project" value="InterPro"/>
</dbReference>
<evidence type="ECO:0000256" key="1">
    <source>
        <dbReference type="ARBA" id="ARBA00007613"/>
    </source>
</evidence>
<comment type="similarity">
    <text evidence="1 2">Belongs to the outer membrane factor (OMF) (TC 1.B.17) family.</text>
</comment>
<dbReference type="PROSITE" id="PS51257">
    <property type="entry name" value="PROKAR_LIPOPROTEIN"/>
    <property type="match status" value="1"/>
</dbReference>
<feature type="signal peptide" evidence="2">
    <location>
        <begin position="1"/>
        <end position="22"/>
    </location>
</feature>
<feature type="coiled-coil region" evidence="3">
    <location>
        <begin position="183"/>
        <end position="249"/>
    </location>
</feature>
<dbReference type="PANTHER" id="PTHR30203:SF32">
    <property type="entry name" value="CATION EFFLUX SYSTEM PROTEIN CUSC"/>
    <property type="match status" value="1"/>
</dbReference>
<keyword evidence="2" id="KW-0812">Transmembrane</keyword>
<dbReference type="RefSeq" id="WP_072576974.1">
    <property type="nucleotide sequence ID" value="NZ_LWHB01000122.1"/>
</dbReference>
<sequence length="478" mass="52636">MKALKKFPLKVLPLAIFISACSFIPSYQQPEVALEQQWMKTALTEQKGQSVQELGWREFFRDPQLQALIASALQYNHDLKTAALNIEMAAEKYNISRSNEFPTAVISTNATRSRTGTANSPTGNALYSSAYRAAVGINAFELDFFGRVSALSESALNTYLQTQEAKDSVQLSIIQNVAQAYYNARISRALMDLSEKVLDARKESTQLARLQMRAGVINGLTLKGYENANETAKADYQAYRRNYEQAKNALSVLVGIPVSQLKLPPAIDLNKQFANVHLPAGIPSAILSSRPDIRSAEYALRAANANIGAAKAALFPSISLTDNAGYASSELNNLFKGPNSFWSLTPSITLPIFNRSQLNANVRISELQQKKAVEDYQKAVQNAFKEVADALVAYETYAEQYAATARAVKAQAEVVRLERMRFKAGVSNGLTLIDAERVGYKAEESLLALQLNLLQNMVRLYTTMSGGLEEYGLKINTL</sequence>
<dbReference type="NCBIfam" id="TIGR01845">
    <property type="entry name" value="outer_NodT"/>
    <property type="match status" value="1"/>
</dbReference>
<feature type="chain" id="PRO_5016485447" evidence="2">
    <location>
        <begin position="23"/>
        <end position="478"/>
    </location>
</feature>
<protein>
    <submittedName>
        <fullName evidence="4">Probable efflux pump outer membrane protein ttgC</fullName>
    </submittedName>
</protein>
<comment type="subcellular location">
    <subcellularLocation>
        <location evidence="2">Cell outer membrane</location>
        <topology evidence="2">Lipid-anchor</topology>
    </subcellularLocation>
</comment>
<keyword evidence="5" id="KW-1185">Reference proteome</keyword>
<keyword evidence="2" id="KW-0449">Lipoprotein</keyword>
<dbReference type="OrthoDB" id="9770517at2"/>
<dbReference type="Pfam" id="PF02321">
    <property type="entry name" value="OEP"/>
    <property type="match status" value="2"/>
</dbReference>
<organism evidence="4 5">
    <name type="scientific">Suttonella ornithocola</name>
    <dbReference type="NCBI Taxonomy" id="279832"/>
    <lineage>
        <taxon>Bacteria</taxon>
        <taxon>Pseudomonadati</taxon>
        <taxon>Pseudomonadota</taxon>
        <taxon>Gammaproteobacteria</taxon>
        <taxon>Cardiobacteriales</taxon>
        <taxon>Cardiobacteriaceae</taxon>
        <taxon>Suttonella</taxon>
    </lineage>
</organism>
<dbReference type="InterPro" id="IPR003423">
    <property type="entry name" value="OMP_efflux"/>
</dbReference>
<dbReference type="Proteomes" id="UP000254601">
    <property type="component" value="Unassembled WGS sequence"/>
</dbReference>
<dbReference type="EMBL" id="UHIC01000001">
    <property type="protein sequence ID" value="SUO97660.1"/>
    <property type="molecule type" value="Genomic_DNA"/>
</dbReference>
<keyword evidence="3" id="KW-0175">Coiled coil</keyword>
<evidence type="ECO:0000256" key="3">
    <source>
        <dbReference type="SAM" id="Coils"/>
    </source>
</evidence>
<name>A0A380MYK8_9GAMM</name>
<keyword evidence="2" id="KW-0472">Membrane</keyword>
<dbReference type="GO" id="GO:0009279">
    <property type="term" value="C:cell outer membrane"/>
    <property type="evidence" value="ECO:0007669"/>
    <property type="project" value="UniProtKB-SubCell"/>
</dbReference>
<dbReference type="PANTHER" id="PTHR30203">
    <property type="entry name" value="OUTER MEMBRANE CATION EFFLUX PROTEIN"/>
    <property type="match status" value="1"/>
</dbReference>
<proteinExistence type="inferred from homology"/>
<dbReference type="Gene3D" id="2.20.200.10">
    <property type="entry name" value="Outer membrane efflux proteins (OEP)"/>
    <property type="match status" value="1"/>
</dbReference>
<accession>A0A380MYK8</accession>
<keyword evidence="2" id="KW-1134">Transmembrane beta strand</keyword>
<keyword evidence="2" id="KW-0564">Palmitate</keyword>
<gene>
    <name evidence="4" type="primary">ttgC_2</name>
    <name evidence="4" type="ORF">NCTC13337_02552</name>
</gene>
<evidence type="ECO:0000256" key="2">
    <source>
        <dbReference type="RuleBase" id="RU362097"/>
    </source>
</evidence>
<dbReference type="Gene3D" id="1.20.1600.10">
    <property type="entry name" value="Outer membrane efflux proteins (OEP)"/>
    <property type="match status" value="1"/>
</dbReference>
<dbReference type="AlphaFoldDB" id="A0A380MYK8"/>
<evidence type="ECO:0000313" key="4">
    <source>
        <dbReference type="EMBL" id="SUO97660.1"/>
    </source>
</evidence>
<dbReference type="InterPro" id="IPR010131">
    <property type="entry name" value="MdtP/NodT-like"/>
</dbReference>
<evidence type="ECO:0000313" key="5">
    <source>
        <dbReference type="Proteomes" id="UP000254601"/>
    </source>
</evidence>
<reference evidence="4 5" key="1">
    <citation type="submission" date="2018-06" db="EMBL/GenBank/DDBJ databases">
        <authorList>
            <consortium name="Pathogen Informatics"/>
            <person name="Doyle S."/>
        </authorList>
    </citation>
    <scope>NUCLEOTIDE SEQUENCE [LARGE SCALE GENOMIC DNA]</scope>
    <source>
        <strain evidence="4 5">NCTC13337</strain>
    </source>
</reference>